<sequence length="665" mass="73092">MTASIPVHHSSPKHTSVRPSPSTAAIPTSPATSVFGHGRYGLDLSGHPLAVSVGTGIQHCQQSKGIPVFLSIGGGQPVGRRRAPPFGDAVVDGIDFYIDQGAPDHYDELARRLDGYNRHGRRRVRLTATPRCVLPDRRLDAALRTGLFELIHGAPTTRSTISGASGRRGTPRARCTVGLAAAESVVQEGAPPPIEVYLKYLYYSLLPEVLEGAQLWRGHDLGQVHRQEDRLQHRRQGLGLMQLRWLRHGVPTPQFFMAASLTHRLGGSAPLLQPARCPGRRHSQQAHRPADRVLGPEQWRGREGTLREACDTGLYNTVVISFYGVFGQHGHYWQLDLSGHPLDGVGADIKHCQQSKGGITVFLSIGGDSGSSNNYSRPSAASAEAVAAHLWNAYLGGGASDVPRPFGDAVLDGIDFYIDHGDDGSSTSTSGNYYAELARRLDYFNSMYYQCATNKYVRLTATPRCAFPDQRVEEALATGLFERIHVRFYGSDGNGDKDDNGRKWTAAYPRSQMYVGLAAAETLEGAPPPVEVYLKYMYYDLLPKVQKAPNYGGVMVWDRFADKNTGYSTAVKGWASCSYGGCIYEIQVLHTSHPVFGLCNLASHHDLGLIERDLLITVEWTARIYAERAEHLPCTRSSLKWPGLPSMTAIRTVDFLSIRWKELKC</sequence>
<dbReference type="GO" id="GO:0004857">
    <property type="term" value="F:enzyme inhibitor activity"/>
    <property type="evidence" value="ECO:0007669"/>
    <property type="project" value="UniProtKB-ARBA"/>
</dbReference>
<keyword evidence="5" id="KW-1015">Disulfide bond</keyword>
<dbReference type="PANTHER" id="PTHR45708:SF4">
    <property type="entry name" value="XYLANASE INHIBITOR PROTEIN 1"/>
    <property type="match status" value="1"/>
</dbReference>
<feature type="region of interest" description="Disordered" evidence="7">
    <location>
        <begin position="1"/>
        <end position="30"/>
    </location>
</feature>
<dbReference type="Gene3D" id="3.20.20.80">
    <property type="entry name" value="Glycosidases"/>
    <property type="match status" value="2"/>
</dbReference>
<dbReference type="GO" id="GO:0004568">
    <property type="term" value="F:chitinase activity"/>
    <property type="evidence" value="ECO:0007669"/>
    <property type="project" value="TreeGrafter"/>
</dbReference>
<keyword evidence="2" id="KW-0964">Secreted</keyword>
<evidence type="ECO:0000256" key="5">
    <source>
        <dbReference type="ARBA" id="ARBA00023157"/>
    </source>
</evidence>
<dbReference type="GO" id="GO:0050832">
    <property type="term" value="P:defense response to fungus"/>
    <property type="evidence" value="ECO:0007669"/>
    <property type="project" value="UniProtKB-ARBA"/>
</dbReference>
<dbReference type="InterPro" id="IPR001223">
    <property type="entry name" value="Glyco_hydro18_cat"/>
</dbReference>
<reference evidence="9 10" key="1">
    <citation type="submission" date="2024-02" db="EMBL/GenBank/DDBJ databases">
        <title>High-quality chromosome-scale genome assembly of Pensacola bahiagrass (Paspalum notatum Flugge var. saurae).</title>
        <authorList>
            <person name="Vega J.M."/>
            <person name="Podio M."/>
            <person name="Orjuela J."/>
            <person name="Siena L.A."/>
            <person name="Pessino S.C."/>
            <person name="Combes M.C."/>
            <person name="Mariac C."/>
            <person name="Albertini E."/>
            <person name="Pupilli F."/>
            <person name="Ortiz J.P.A."/>
            <person name="Leblanc O."/>
        </authorList>
    </citation>
    <scope>NUCLEOTIDE SEQUENCE [LARGE SCALE GENOMIC DNA]</scope>
    <source>
        <strain evidence="9">R1</strain>
        <tissue evidence="9">Leaf</tissue>
    </source>
</reference>
<comment type="subcellular location">
    <subcellularLocation>
        <location evidence="1">Secreted</location>
    </subcellularLocation>
</comment>
<dbReference type="PROSITE" id="PS51910">
    <property type="entry name" value="GH18_2"/>
    <property type="match status" value="1"/>
</dbReference>
<dbReference type="AlphaFoldDB" id="A0AAQ3PLI4"/>
<dbReference type="PANTHER" id="PTHR45708">
    <property type="entry name" value="ENDOCHITINASE"/>
    <property type="match status" value="1"/>
</dbReference>
<evidence type="ECO:0000256" key="4">
    <source>
        <dbReference type="ARBA" id="ARBA00022821"/>
    </source>
</evidence>
<feature type="compositionally biased region" description="Low complexity" evidence="7">
    <location>
        <begin position="19"/>
        <end position="30"/>
    </location>
</feature>
<evidence type="ECO:0000256" key="6">
    <source>
        <dbReference type="ARBA" id="ARBA00061481"/>
    </source>
</evidence>
<dbReference type="GO" id="GO:0005975">
    <property type="term" value="P:carbohydrate metabolic process"/>
    <property type="evidence" value="ECO:0007669"/>
    <property type="project" value="InterPro"/>
</dbReference>
<dbReference type="Pfam" id="PF00704">
    <property type="entry name" value="Glyco_hydro_18"/>
    <property type="match status" value="1"/>
</dbReference>
<organism evidence="9 10">
    <name type="scientific">Paspalum notatum var. saurae</name>
    <dbReference type="NCBI Taxonomy" id="547442"/>
    <lineage>
        <taxon>Eukaryota</taxon>
        <taxon>Viridiplantae</taxon>
        <taxon>Streptophyta</taxon>
        <taxon>Embryophyta</taxon>
        <taxon>Tracheophyta</taxon>
        <taxon>Spermatophyta</taxon>
        <taxon>Magnoliopsida</taxon>
        <taxon>Liliopsida</taxon>
        <taxon>Poales</taxon>
        <taxon>Poaceae</taxon>
        <taxon>PACMAD clade</taxon>
        <taxon>Panicoideae</taxon>
        <taxon>Andropogonodae</taxon>
        <taxon>Paspaleae</taxon>
        <taxon>Paspalinae</taxon>
        <taxon>Paspalum</taxon>
    </lineage>
</organism>
<dbReference type="EMBL" id="CP144745">
    <property type="protein sequence ID" value="WVZ49011.1"/>
    <property type="molecule type" value="Genomic_DNA"/>
</dbReference>
<evidence type="ECO:0000256" key="2">
    <source>
        <dbReference type="ARBA" id="ARBA00022525"/>
    </source>
</evidence>
<dbReference type="Proteomes" id="UP001341281">
    <property type="component" value="Chromosome 01"/>
</dbReference>
<keyword evidence="4" id="KW-0611">Plant defense</keyword>
<accession>A0AAQ3PLI4</accession>
<dbReference type="SUPFAM" id="SSF51445">
    <property type="entry name" value="(Trans)glycosidases"/>
    <property type="match status" value="2"/>
</dbReference>
<evidence type="ECO:0000256" key="3">
    <source>
        <dbReference type="ARBA" id="ARBA00022729"/>
    </source>
</evidence>
<gene>
    <name evidence="9" type="ORF">U9M48_000395</name>
</gene>
<comment type="similarity">
    <text evidence="6">Belongs to the glycosyl hydrolase 18 family. Xylanase inhibitor subfamily.</text>
</comment>
<keyword evidence="10" id="KW-1185">Reference proteome</keyword>
<dbReference type="InterPro" id="IPR050542">
    <property type="entry name" value="Glycosyl_Hydrlase18_Chitinase"/>
</dbReference>
<evidence type="ECO:0000256" key="7">
    <source>
        <dbReference type="SAM" id="MobiDB-lite"/>
    </source>
</evidence>
<evidence type="ECO:0000313" key="10">
    <source>
        <dbReference type="Proteomes" id="UP001341281"/>
    </source>
</evidence>
<dbReference type="GO" id="GO:0005576">
    <property type="term" value="C:extracellular region"/>
    <property type="evidence" value="ECO:0007669"/>
    <property type="project" value="UniProtKB-SubCell"/>
</dbReference>
<dbReference type="InterPro" id="IPR017853">
    <property type="entry name" value="GH"/>
</dbReference>
<evidence type="ECO:0000256" key="1">
    <source>
        <dbReference type="ARBA" id="ARBA00004613"/>
    </source>
</evidence>
<protein>
    <recommendedName>
        <fullName evidence="8">GH18 domain-containing protein</fullName>
    </recommendedName>
</protein>
<feature type="domain" description="GH18" evidence="8">
    <location>
        <begin position="290"/>
        <end position="578"/>
    </location>
</feature>
<dbReference type="FunFam" id="3.20.20.80:FF:000044">
    <property type="entry name" value="Chitinase III C10701-rice"/>
    <property type="match status" value="1"/>
</dbReference>
<proteinExistence type="inferred from homology"/>
<keyword evidence="3" id="KW-0732">Signal</keyword>
<evidence type="ECO:0000259" key="8">
    <source>
        <dbReference type="PROSITE" id="PS51910"/>
    </source>
</evidence>
<name>A0AAQ3PLI4_PASNO</name>
<evidence type="ECO:0000313" key="9">
    <source>
        <dbReference type="EMBL" id="WVZ49011.1"/>
    </source>
</evidence>